<dbReference type="GO" id="GO:0016491">
    <property type="term" value="F:oxidoreductase activity"/>
    <property type="evidence" value="ECO:0007669"/>
    <property type="project" value="UniProtKB-KW"/>
</dbReference>
<evidence type="ECO:0000259" key="2">
    <source>
        <dbReference type="Pfam" id="PF01408"/>
    </source>
</evidence>
<gene>
    <name evidence="4" type="ORF">SAMN04490369_102126</name>
</gene>
<evidence type="ECO:0000313" key="4">
    <source>
        <dbReference type="EMBL" id="SEN71896.1"/>
    </source>
</evidence>
<feature type="domain" description="Gfo/Idh/MocA-like oxidoreductase N-terminal" evidence="2">
    <location>
        <begin position="2"/>
        <end position="120"/>
    </location>
</feature>
<dbReference type="SUPFAM" id="SSF55347">
    <property type="entry name" value="Glyceraldehyde-3-phosphate dehydrogenase-like, C-terminal domain"/>
    <property type="match status" value="1"/>
</dbReference>
<dbReference type="PANTHER" id="PTHR43818:SF11">
    <property type="entry name" value="BCDNA.GH03377"/>
    <property type="match status" value="1"/>
</dbReference>
<dbReference type="Proteomes" id="UP000199493">
    <property type="component" value="Unassembled WGS sequence"/>
</dbReference>
<proteinExistence type="predicted"/>
<reference evidence="4 5" key="1">
    <citation type="submission" date="2016-10" db="EMBL/GenBank/DDBJ databases">
        <authorList>
            <person name="de Groot N.N."/>
        </authorList>
    </citation>
    <scope>NUCLEOTIDE SEQUENCE [LARGE SCALE GENOMIC DNA]</scope>
    <source>
        <strain evidence="4 5">558</strain>
    </source>
</reference>
<dbReference type="InterPro" id="IPR000683">
    <property type="entry name" value="Gfo/Idh/MocA-like_OxRdtase_N"/>
</dbReference>
<dbReference type="Pfam" id="PF22725">
    <property type="entry name" value="GFO_IDH_MocA_C3"/>
    <property type="match status" value="1"/>
</dbReference>
<organism evidence="4 5">
    <name type="scientific">Vreelandella aquamarina</name>
    <dbReference type="NCBI Taxonomy" id="77097"/>
    <lineage>
        <taxon>Bacteria</taxon>
        <taxon>Pseudomonadati</taxon>
        <taxon>Pseudomonadota</taxon>
        <taxon>Gammaproteobacteria</taxon>
        <taxon>Oceanospirillales</taxon>
        <taxon>Halomonadaceae</taxon>
        <taxon>Vreelandella</taxon>
    </lineage>
</organism>
<evidence type="ECO:0000313" key="5">
    <source>
        <dbReference type="Proteomes" id="UP000199493"/>
    </source>
</evidence>
<dbReference type="Pfam" id="PF01408">
    <property type="entry name" value="GFO_IDH_MocA"/>
    <property type="match status" value="1"/>
</dbReference>
<dbReference type="InterPro" id="IPR055170">
    <property type="entry name" value="GFO_IDH_MocA-like_dom"/>
</dbReference>
<dbReference type="STRING" id="77097.SAMN04490369_102126"/>
<dbReference type="InterPro" id="IPR036291">
    <property type="entry name" value="NAD(P)-bd_dom_sf"/>
</dbReference>
<dbReference type="EMBL" id="FODB01000021">
    <property type="protein sequence ID" value="SEN71896.1"/>
    <property type="molecule type" value="Genomic_DNA"/>
</dbReference>
<dbReference type="GO" id="GO:0000166">
    <property type="term" value="F:nucleotide binding"/>
    <property type="evidence" value="ECO:0007669"/>
    <property type="project" value="InterPro"/>
</dbReference>
<dbReference type="InterPro" id="IPR050463">
    <property type="entry name" value="Gfo/Idh/MocA_oxidrdct_glycsds"/>
</dbReference>
<dbReference type="PANTHER" id="PTHR43818">
    <property type="entry name" value="BCDNA.GH03377"/>
    <property type="match status" value="1"/>
</dbReference>
<name>A0A1H8IV47_9GAMM</name>
<dbReference type="Gene3D" id="3.30.360.10">
    <property type="entry name" value="Dihydrodipicolinate Reductase, domain 2"/>
    <property type="match status" value="1"/>
</dbReference>
<evidence type="ECO:0000256" key="1">
    <source>
        <dbReference type="ARBA" id="ARBA00023002"/>
    </source>
</evidence>
<dbReference type="AlphaFoldDB" id="A0A1H8IV47"/>
<protein>
    <submittedName>
        <fullName evidence="4">Predicted dehydrogenase</fullName>
    </submittedName>
</protein>
<dbReference type="SUPFAM" id="SSF51735">
    <property type="entry name" value="NAD(P)-binding Rossmann-fold domains"/>
    <property type="match status" value="1"/>
</dbReference>
<keyword evidence="1" id="KW-0560">Oxidoreductase</keyword>
<dbReference type="RefSeq" id="WP_054641373.1">
    <property type="nucleotide sequence ID" value="NZ_FODB01000021.1"/>
</dbReference>
<evidence type="ECO:0000259" key="3">
    <source>
        <dbReference type="Pfam" id="PF22725"/>
    </source>
</evidence>
<dbReference type="Gene3D" id="3.40.50.720">
    <property type="entry name" value="NAD(P)-binding Rossmann-like Domain"/>
    <property type="match status" value="1"/>
</dbReference>
<feature type="domain" description="GFO/IDH/MocA-like oxidoreductase" evidence="3">
    <location>
        <begin position="129"/>
        <end position="270"/>
    </location>
</feature>
<sequence>MIRIAIIGAGSMAGEHAKHYGRLEGVEVVAVCDRDFPKAQAFAERHGIADVYQSLDDMLARDDIHAVSNVTPDGVHKATSLAAIAAGKHILCEKPLATNAEDAHEMAAAAQAANVINMVNLSYRDAPAIQHARALVTGGAIGTVRHVDASYRQSWLVSNAWGRWDQESQWLWRLSEAHGSKGVLGDVGVHIVDFASFPVGDITRVNCELTCFDKAPDNRIGDYVLDANDTALMRVRFANGAMGTIQATRWATGHHNSLTLSVHGDKGAIRVDLDASKDEVQVCLNDDVHPARWSTVKAPPTPSIYQRFIESIRTGENDQPDFARGAAIQTVLDACFVSSLEDRSMAIAS</sequence>
<accession>A0A1H8IV47</accession>